<comment type="caution">
    <text evidence="1">The sequence shown here is derived from an EMBL/GenBank/DDBJ whole genome shotgun (WGS) entry which is preliminary data.</text>
</comment>
<sequence>MTVSVPGRIAFIDVAPRANDCAQDENKTFMYYSDNKDHFQIRVRNGLTSEFHYVLKTVVTRNARRPAPTWVLAHLHPLVIAHIACPIASSVIEIGALVRRSIMPNEGGNAPPAGVGRKEHT</sequence>
<dbReference type="EMBL" id="JBEWCH010000027">
    <property type="protein sequence ID" value="MET1478275.1"/>
    <property type="molecule type" value="Genomic_DNA"/>
</dbReference>
<reference evidence="1 2" key="1">
    <citation type="submission" date="2024-06" db="EMBL/GenBank/DDBJ databases">
        <title>Burkholderia sola in Mexico.</title>
        <authorList>
            <person name="Estrada P."/>
        </authorList>
    </citation>
    <scope>NUCLEOTIDE SEQUENCE [LARGE SCALE GENOMIC DNA]</scope>
    <source>
        <strain evidence="1 2">CpTa8-5</strain>
    </source>
</reference>
<gene>
    <name evidence="1" type="ORF">ABXL37_28890</name>
</gene>
<dbReference type="Proteomes" id="UP001548587">
    <property type="component" value="Unassembled WGS sequence"/>
</dbReference>
<keyword evidence="2" id="KW-1185">Reference proteome</keyword>
<protein>
    <submittedName>
        <fullName evidence="1">Uncharacterized protein</fullName>
    </submittedName>
</protein>
<evidence type="ECO:0000313" key="1">
    <source>
        <dbReference type="EMBL" id="MET1478275.1"/>
    </source>
</evidence>
<evidence type="ECO:0000313" key="2">
    <source>
        <dbReference type="Proteomes" id="UP001548587"/>
    </source>
</evidence>
<organism evidence="1 2">
    <name type="scientific">Burkholderia sola</name>
    <dbReference type="NCBI Taxonomy" id="2843302"/>
    <lineage>
        <taxon>Bacteria</taxon>
        <taxon>Pseudomonadati</taxon>
        <taxon>Pseudomonadota</taxon>
        <taxon>Betaproteobacteria</taxon>
        <taxon>Burkholderiales</taxon>
        <taxon>Burkholderiaceae</taxon>
        <taxon>Burkholderia</taxon>
        <taxon>Burkholderia cepacia complex</taxon>
    </lineage>
</organism>
<dbReference type="RefSeq" id="WP_209928179.1">
    <property type="nucleotide sequence ID" value="NZ_JBEWCH010000027.1"/>
</dbReference>
<accession>A0ABV2CGT9</accession>
<proteinExistence type="predicted"/>
<name>A0ABV2CGT9_9BURK</name>